<keyword evidence="9" id="KW-0479">Metal-binding</keyword>
<evidence type="ECO:0000256" key="8">
    <source>
        <dbReference type="ARBA" id="ARBA00022694"/>
    </source>
</evidence>
<keyword evidence="4" id="KW-0698">rRNA processing</keyword>
<name>A0A382V7W9_9ZZZZ</name>
<dbReference type="GO" id="GO:0046872">
    <property type="term" value="F:metal ion binding"/>
    <property type="evidence" value="ECO:0007669"/>
    <property type="project" value="UniProtKB-KW"/>
</dbReference>
<feature type="domain" description="Radical SAM core" evidence="13">
    <location>
        <begin position="99"/>
        <end position="187"/>
    </location>
</feature>
<keyword evidence="3" id="KW-0963">Cytoplasm</keyword>
<sequence length="187" mass="21591">MTNKINLFDYDRKMLESYFSSIGENTFRAHQLLKWIYQYGVIDFESMTNLSNDLRTHLKENTIVKLPKIVNEKKSEDGTKKWLVKVDEKNSIETVFIPENDRGTLCISTQVGCALDCKFCSTAKQGFSRNLTTSEIIGQVWLTNKTLGYFENKKRIITNIVFMGMGEPLLNYNNVLKSINLMVDDYS</sequence>
<dbReference type="Gene3D" id="3.20.20.70">
    <property type="entry name" value="Aldolase class I"/>
    <property type="match status" value="1"/>
</dbReference>
<evidence type="ECO:0000256" key="3">
    <source>
        <dbReference type="ARBA" id="ARBA00022490"/>
    </source>
</evidence>
<dbReference type="GO" id="GO:0051539">
    <property type="term" value="F:4 iron, 4 sulfur cluster binding"/>
    <property type="evidence" value="ECO:0007669"/>
    <property type="project" value="UniProtKB-KW"/>
</dbReference>
<dbReference type="GO" id="GO:0030488">
    <property type="term" value="P:tRNA methylation"/>
    <property type="evidence" value="ECO:0007669"/>
    <property type="project" value="TreeGrafter"/>
</dbReference>
<keyword evidence="5" id="KW-0489">Methyltransferase</keyword>
<keyword evidence="6" id="KW-0808">Transferase</keyword>
<dbReference type="Gene3D" id="1.10.150.530">
    <property type="match status" value="1"/>
</dbReference>
<evidence type="ECO:0000256" key="6">
    <source>
        <dbReference type="ARBA" id="ARBA00022679"/>
    </source>
</evidence>
<protein>
    <recommendedName>
        <fullName evidence="13">Radical SAM core domain-containing protein</fullName>
    </recommendedName>
</protein>
<evidence type="ECO:0000256" key="1">
    <source>
        <dbReference type="ARBA" id="ARBA00001966"/>
    </source>
</evidence>
<dbReference type="InterPro" id="IPR058240">
    <property type="entry name" value="rSAM_sf"/>
</dbReference>
<dbReference type="GO" id="GO:0070475">
    <property type="term" value="P:rRNA base methylation"/>
    <property type="evidence" value="ECO:0007669"/>
    <property type="project" value="TreeGrafter"/>
</dbReference>
<dbReference type="InterPro" id="IPR013785">
    <property type="entry name" value="Aldolase_TIM"/>
</dbReference>
<dbReference type="InterPro" id="IPR007197">
    <property type="entry name" value="rSAM"/>
</dbReference>
<dbReference type="EMBL" id="UINC01149903">
    <property type="protein sequence ID" value="SVD42646.1"/>
    <property type="molecule type" value="Genomic_DNA"/>
</dbReference>
<keyword evidence="7" id="KW-0949">S-adenosyl-L-methionine</keyword>
<evidence type="ECO:0000256" key="11">
    <source>
        <dbReference type="ARBA" id="ARBA00023014"/>
    </source>
</evidence>
<keyword evidence="2" id="KW-0004">4Fe-4S</keyword>
<reference evidence="14" key="1">
    <citation type="submission" date="2018-05" db="EMBL/GenBank/DDBJ databases">
        <authorList>
            <person name="Lanie J.A."/>
            <person name="Ng W.-L."/>
            <person name="Kazmierczak K.M."/>
            <person name="Andrzejewski T.M."/>
            <person name="Davidsen T.M."/>
            <person name="Wayne K.J."/>
            <person name="Tettelin H."/>
            <person name="Glass J.I."/>
            <person name="Rusch D."/>
            <person name="Podicherti R."/>
            <person name="Tsui H.-C.T."/>
            <person name="Winkler M.E."/>
        </authorList>
    </citation>
    <scope>NUCLEOTIDE SEQUENCE</scope>
</reference>
<feature type="non-terminal residue" evidence="14">
    <location>
        <position position="187"/>
    </location>
</feature>
<organism evidence="14">
    <name type="scientific">marine metagenome</name>
    <dbReference type="NCBI Taxonomy" id="408172"/>
    <lineage>
        <taxon>unclassified sequences</taxon>
        <taxon>metagenomes</taxon>
        <taxon>ecological metagenomes</taxon>
    </lineage>
</organism>
<dbReference type="Pfam" id="PF21016">
    <property type="entry name" value="RlmN_N"/>
    <property type="match status" value="1"/>
</dbReference>
<dbReference type="GO" id="GO:0008168">
    <property type="term" value="F:methyltransferase activity"/>
    <property type="evidence" value="ECO:0007669"/>
    <property type="project" value="UniProtKB-KW"/>
</dbReference>
<dbReference type="PROSITE" id="PS51918">
    <property type="entry name" value="RADICAL_SAM"/>
    <property type="match status" value="1"/>
</dbReference>
<evidence type="ECO:0000256" key="9">
    <source>
        <dbReference type="ARBA" id="ARBA00022723"/>
    </source>
</evidence>
<dbReference type="PANTHER" id="PTHR30544">
    <property type="entry name" value="23S RRNA METHYLTRANSFERASE"/>
    <property type="match status" value="1"/>
</dbReference>
<evidence type="ECO:0000256" key="2">
    <source>
        <dbReference type="ARBA" id="ARBA00022485"/>
    </source>
</evidence>
<evidence type="ECO:0000313" key="14">
    <source>
        <dbReference type="EMBL" id="SVD42646.1"/>
    </source>
</evidence>
<accession>A0A382V7W9</accession>
<evidence type="ECO:0000256" key="10">
    <source>
        <dbReference type="ARBA" id="ARBA00023004"/>
    </source>
</evidence>
<dbReference type="InterPro" id="IPR048641">
    <property type="entry name" value="RlmN_N"/>
</dbReference>
<evidence type="ECO:0000256" key="12">
    <source>
        <dbReference type="ARBA" id="ARBA00023157"/>
    </source>
</evidence>
<dbReference type="AlphaFoldDB" id="A0A382V7W9"/>
<dbReference type="InterPro" id="IPR040072">
    <property type="entry name" value="Methyltransferase_A"/>
</dbReference>
<keyword evidence="11" id="KW-0411">Iron-sulfur</keyword>
<comment type="cofactor">
    <cofactor evidence="1">
        <name>[4Fe-4S] cluster</name>
        <dbReference type="ChEBI" id="CHEBI:49883"/>
    </cofactor>
</comment>
<evidence type="ECO:0000256" key="7">
    <source>
        <dbReference type="ARBA" id="ARBA00022691"/>
    </source>
</evidence>
<evidence type="ECO:0000259" key="13">
    <source>
        <dbReference type="PROSITE" id="PS51918"/>
    </source>
</evidence>
<dbReference type="SUPFAM" id="SSF102114">
    <property type="entry name" value="Radical SAM enzymes"/>
    <property type="match status" value="1"/>
</dbReference>
<dbReference type="PANTHER" id="PTHR30544:SF5">
    <property type="entry name" value="RADICAL SAM CORE DOMAIN-CONTAINING PROTEIN"/>
    <property type="match status" value="1"/>
</dbReference>
<keyword evidence="10" id="KW-0408">Iron</keyword>
<keyword evidence="8" id="KW-0819">tRNA processing</keyword>
<keyword evidence="12" id="KW-1015">Disulfide bond</keyword>
<evidence type="ECO:0000256" key="4">
    <source>
        <dbReference type="ARBA" id="ARBA00022552"/>
    </source>
</evidence>
<dbReference type="FunFam" id="1.10.150.530:FF:000003">
    <property type="entry name" value="Dual-specificity RNA methyltransferase RlmN"/>
    <property type="match status" value="1"/>
</dbReference>
<proteinExistence type="predicted"/>
<evidence type="ECO:0000256" key="5">
    <source>
        <dbReference type="ARBA" id="ARBA00022603"/>
    </source>
</evidence>
<gene>
    <name evidence="14" type="ORF">METZ01_LOCUS395500</name>
</gene>